<evidence type="ECO:0000256" key="4">
    <source>
        <dbReference type="ARBA" id="ARBA00022844"/>
    </source>
</evidence>
<feature type="compositionally biased region" description="Basic and acidic residues" evidence="9">
    <location>
        <begin position="617"/>
        <end position="646"/>
    </location>
</feature>
<dbReference type="GO" id="GO:0019031">
    <property type="term" value="C:viral envelope"/>
    <property type="evidence" value="ECO:0007669"/>
    <property type="project" value="InterPro"/>
</dbReference>
<keyword evidence="4" id="KW-0946">Virion</keyword>
<dbReference type="SUPFAM" id="SSF161008">
    <property type="entry name" value="Viral glycoprotein ectodomain-like"/>
    <property type="match status" value="1"/>
</dbReference>
<evidence type="ECO:0000259" key="11">
    <source>
        <dbReference type="Pfam" id="PF00974"/>
    </source>
</evidence>
<name>A0A9E7V2B9_9RHAB</name>
<dbReference type="EMBL" id="ON746527">
    <property type="protein sequence ID" value="UYL95593.1"/>
    <property type="molecule type" value="Viral_cRNA"/>
</dbReference>
<evidence type="ECO:0000256" key="1">
    <source>
        <dbReference type="ARBA" id="ARBA00004563"/>
    </source>
</evidence>
<dbReference type="Pfam" id="PF00974">
    <property type="entry name" value="Rhabdo_glycop_FD"/>
    <property type="match status" value="1"/>
</dbReference>
<dbReference type="GO" id="GO:0055036">
    <property type="term" value="C:virion membrane"/>
    <property type="evidence" value="ECO:0007669"/>
    <property type="project" value="UniProtKB-SubCell"/>
</dbReference>
<keyword evidence="3" id="KW-0732">Signal</keyword>
<evidence type="ECO:0000256" key="10">
    <source>
        <dbReference type="SAM" id="Phobius"/>
    </source>
</evidence>
<sequence length="646" mass="75950">MIQIWMLVILSTANSQRIYNFPFDCSEPVGIKDYQIKCPVRLNELSLEAHHKEMDEKVEKVCRPQIKDDDHVEGYICREQHWTTKCTETWYFSTEIEYTIKETIPDQIDCQKELDKLKRGVSIPPYYPPAGCFWNMVQSEKIKFIVLIPHKVLQNPYDMKLYDPGFLEICDVNKAKKSGCRMKDITGLWVTNNDGKNTSEHCNKGHWECIRVKSFKSELNPEDRLWESPELGIMKLNKACKKDFCGYKGVILEDGEWWSYTNVTYMEIQHAHLNDCDTTRLPGFRVHQDRTEFEEFDIKTEMENERCMNTLSKILNRESLNFVDMSYLSPSRPGREYAYLFEQVEWDEKFCLEWPESKKKKNCSVDWRVRKNAGLVTKKHGAIGKFYRSLCTYYPILDANKDGIIQTEELGKRSPPNETHHKTLKRNSNDYGDSSTFITTFNGMLVVNGSFYMAAKSVYDGTEDYNSLLKFEVSEFDKIDMNEAYKEEERKWNDIDLTPMSSVKRNRTDIIKEVERGGRKIISAVTGWFTGLAKTVRWTIWGIGSIVTIYAIWKLRRMIVKKNKADAQGNHQEPSNDEFEMNRDVEKGRHRFWGKRESNKEDGIYERVEDMDNPVGKSDKIISKKDDKTNPYLHHDKFNRDRFFNH</sequence>
<reference evidence="13" key="1">
    <citation type="submission" date="2022-05" db="EMBL/GenBank/DDBJ databases">
        <authorList>
            <person name="Cao W."/>
            <person name="Jia N."/>
            <person name="Lam T.T.-Y."/>
            <person name="Ni X."/>
            <person name="Liu J."/>
        </authorList>
    </citation>
    <scope>NUCLEOTIDE SEQUENCE</scope>
    <source>
        <strain evidence="13">TIGMIC 1</strain>
    </source>
</reference>
<keyword evidence="8" id="KW-0325">Glycoprotein</keyword>
<evidence type="ECO:0000256" key="2">
    <source>
        <dbReference type="ARBA" id="ARBA00022692"/>
    </source>
</evidence>
<dbReference type="Gene3D" id="2.30.29.130">
    <property type="match status" value="1"/>
</dbReference>
<keyword evidence="6 10" id="KW-1133">Transmembrane helix</keyword>
<feature type="region of interest" description="Disordered" evidence="9">
    <location>
        <begin position="604"/>
        <end position="646"/>
    </location>
</feature>
<feature type="domain" description="Spike glycoprotein fusion" evidence="11">
    <location>
        <begin position="72"/>
        <end position="168"/>
    </location>
</feature>
<keyword evidence="7 10" id="KW-0472">Membrane</keyword>
<evidence type="ECO:0000256" key="3">
    <source>
        <dbReference type="ARBA" id="ARBA00022729"/>
    </source>
</evidence>
<comment type="subcellular location">
    <subcellularLocation>
        <location evidence="1">Virion membrane</location>
        <topology evidence="1">Single-pass type I membrane protein</topology>
    </subcellularLocation>
</comment>
<dbReference type="Pfam" id="PF24833">
    <property type="entry name" value="Rhabdo_glycop_CD"/>
    <property type="match status" value="1"/>
</dbReference>
<evidence type="ECO:0000256" key="5">
    <source>
        <dbReference type="ARBA" id="ARBA00022879"/>
    </source>
</evidence>
<organism evidence="13">
    <name type="scientific">Huanggang Rhabd tick virus 2</name>
    <dbReference type="NCBI Taxonomy" id="2972329"/>
    <lineage>
        <taxon>Viruses</taxon>
        <taxon>Riboviria</taxon>
        <taxon>Orthornavirae</taxon>
        <taxon>Negarnaviricota</taxon>
        <taxon>Haploviricotina</taxon>
        <taxon>Monjiviricetes</taxon>
        <taxon>Mononegavirales</taxon>
        <taxon>Rhabdoviridae</taxon>
        <taxon>Alpharhabdovirinae</taxon>
        <taxon>Ephemerovirus</taxon>
        <taxon>Ephemerovirus huanggang</taxon>
    </lineage>
</organism>
<protein>
    <submittedName>
        <fullName evidence="13">Virion transmembrane glycoprotein</fullName>
    </submittedName>
</protein>
<evidence type="ECO:0000256" key="9">
    <source>
        <dbReference type="SAM" id="MobiDB-lite"/>
    </source>
</evidence>
<dbReference type="PROSITE" id="PS00018">
    <property type="entry name" value="EF_HAND_1"/>
    <property type="match status" value="1"/>
</dbReference>
<dbReference type="InterPro" id="IPR055447">
    <property type="entry name" value="Rhabdo_glycop_CD"/>
</dbReference>
<feature type="domain" description="Spike glycoprotein G central" evidence="12">
    <location>
        <begin position="285"/>
        <end position="340"/>
    </location>
</feature>
<dbReference type="InterPro" id="IPR018247">
    <property type="entry name" value="EF_Hand_1_Ca_BS"/>
</dbReference>
<dbReference type="InterPro" id="IPR001903">
    <property type="entry name" value="Rhabdo_glycop_FD"/>
</dbReference>
<evidence type="ECO:0000256" key="6">
    <source>
        <dbReference type="ARBA" id="ARBA00022989"/>
    </source>
</evidence>
<keyword evidence="5" id="KW-0261">Viral envelope protein</keyword>
<feature type="transmembrane region" description="Helical" evidence="10">
    <location>
        <begin position="538"/>
        <end position="555"/>
    </location>
</feature>
<evidence type="ECO:0000256" key="7">
    <source>
        <dbReference type="ARBA" id="ARBA00023136"/>
    </source>
</evidence>
<evidence type="ECO:0000256" key="8">
    <source>
        <dbReference type="ARBA" id="ARBA00023180"/>
    </source>
</evidence>
<proteinExistence type="predicted"/>
<evidence type="ECO:0000259" key="12">
    <source>
        <dbReference type="Pfam" id="PF24833"/>
    </source>
</evidence>
<evidence type="ECO:0000313" key="13">
    <source>
        <dbReference type="EMBL" id="UYL95593.1"/>
    </source>
</evidence>
<keyword evidence="2 10" id="KW-0812">Transmembrane</keyword>
<accession>A0A9E7V2B9</accession>